<keyword evidence="1" id="KW-0808">Transferase</keyword>
<proteinExistence type="predicted"/>
<dbReference type="GO" id="GO:0008168">
    <property type="term" value="F:methyltransferase activity"/>
    <property type="evidence" value="ECO:0007669"/>
    <property type="project" value="UniProtKB-KW"/>
</dbReference>
<name>A0A6M3LYE2_9ZZZZ</name>
<reference evidence="1" key="1">
    <citation type="submission" date="2020-03" db="EMBL/GenBank/DDBJ databases">
        <title>The deep terrestrial virosphere.</title>
        <authorList>
            <person name="Holmfeldt K."/>
            <person name="Nilsson E."/>
            <person name="Simone D."/>
            <person name="Lopez-Fernandez M."/>
            <person name="Wu X."/>
            <person name="de Brujin I."/>
            <person name="Lundin D."/>
            <person name="Andersson A."/>
            <person name="Bertilsson S."/>
            <person name="Dopson M."/>
        </authorList>
    </citation>
    <scope>NUCLEOTIDE SEQUENCE</scope>
    <source>
        <strain evidence="1">MM171A01699</strain>
        <strain evidence="2">MM171B01527</strain>
    </source>
</reference>
<dbReference type="Gene3D" id="3.40.50.150">
    <property type="entry name" value="Vaccinia Virus protein VP39"/>
    <property type="match status" value="1"/>
</dbReference>
<organism evidence="1">
    <name type="scientific">viral metagenome</name>
    <dbReference type="NCBI Taxonomy" id="1070528"/>
    <lineage>
        <taxon>unclassified sequences</taxon>
        <taxon>metagenomes</taxon>
        <taxon>organismal metagenomes</taxon>
    </lineage>
</organism>
<dbReference type="SUPFAM" id="SSF53335">
    <property type="entry name" value="S-adenosyl-L-methionine-dependent methyltransferases"/>
    <property type="match status" value="1"/>
</dbReference>
<evidence type="ECO:0000313" key="1">
    <source>
        <dbReference type="EMBL" id="QJA98582.1"/>
    </source>
</evidence>
<dbReference type="InterPro" id="IPR029063">
    <property type="entry name" value="SAM-dependent_MTases_sf"/>
</dbReference>
<protein>
    <submittedName>
        <fullName evidence="1">Putative methyltransferase</fullName>
    </submittedName>
</protein>
<dbReference type="EMBL" id="MT143592">
    <property type="protein sequence ID" value="QJA98582.1"/>
    <property type="molecule type" value="Genomic_DNA"/>
</dbReference>
<evidence type="ECO:0000313" key="2">
    <source>
        <dbReference type="EMBL" id="QJB02058.1"/>
    </source>
</evidence>
<dbReference type="AlphaFoldDB" id="A0A6M3LYE2"/>
<dbReference type="Pfam" id="PF13489">
    <property type="entry name" value="Methyltransf_23"/>
    <property type="match status" value="1"/>
</dbReference>
<keyword evidence="1" id="KW-0489">Methyltransferase</keyword>
<accession>A0A6M3LYE2</accession>
<dbReference type="GO" id="GO:0032259">
    <property type="term" value="P:methylation"/>
    <property type="evidence" value="ECO:0007669"/>
    <property type="project" value="UniProtKB-KW"/>
</dbReference>
<dbReference type="EMBL" id="MT143755">
    <property type="protein sequence ID" value="QJB02058.1"/>
    <property type="molecule type" value="Genomic_DNA"/>
</dbReference>
<gene>
    <name evidence="1" type="ORF">MM171A01699_0002</name>
    <name evidence="2" type="ORF">MM171B01527_0002</name>
</gene>
<sequence length="163" mass="19312">MRQKKDVEEYFKQFFAYWVPDNIIEFGTGDGEFTAILRKLGMFDIYSFDIQGGNIEIPGVTYYKMDIFKYEKDIVDIFKLNKILLLCDDGDKIKEIGTFAKYLKSGDVIMAHDYADDMESFNKFKYWRTCELIFADVQDALKEFKLFHHDLMVQAGWMSYMKL</sequence>